<dbReference type="InterPro" id="IPR027417">
    <property type="entry name" value="P-loop_NTPase"/>
</dbReference>
<protein>
    <submittedName>
        <fullName evidence="8 9">GTPase IMAP family member 4-like</fullName>
    </submittedName>
</protein>
<keyword evidence="5" id="KW-0472">Membrane</keyword>
<dbReference type="Pfam" id="PF04548">
    <property type="entry name" value="AIG1"/>
    <property type="match status" value="1"/>
</dbReference>
<dbReference type="GO" id="GO:0005525">
    <property type="term" value="F:GTP binding"/>
    <property type="evidence" value="ECO:0007669"/>
    <property type="project" value="UniProtKB-KW"/>
</dbReference>
<feature type="transmembrane region" description="Helical" evidence="5">
    <location>
        <begin position="321"/>
        <end position="340"/>
    </location>
</feature>
<evidence type="ECO:0000313" key="7">
    <source>
        <dbReference type="Proteomes" id="UP000515129"/>
    </source>
</evidence>
<dbReference type="PROSITE" id="PS51720">
    <property type="entry name" value="G_AIG1"/>
    <property type="match status" value="1"/>
</dbReference>
<dbReference type="RefSeq" id="XP_026103984.1">
    <property type="nucleotide sequence ID" value="XM_026248199.1"/>
</dbReference>
<feature type="compositionally biased region" description="Basic and acidic residues" evidence="4">
    <location>
        <begin position="284"/>
        <end position="312"/>
    </location>
</feature>
<evidence type="ECO:0000313" key="8">
    <source>
        <dbReference type="RefSeq" id="XP_026103984.1"/>
    </source>
</evidence>
<keyword evidence="5" id="KW-0812">Transmembrane</keyword>
<feature type="region of interest" description="Disordered" evidence="4">
    <location>
        <begin position="284"/>
        <end position="316"/>
    </location>
</feature>
<dbReference type="InterPro" id="IPR045058">
    <property type="entry name" value="GIMA/IAN/Toc"/>
</dbReference>
<evidence type="ECO:0000256" key="1">
    <source>
        <dbReference type="ARBA" id="ARBA00008535"/>
    </source>
</evidence>
<keyword evidence="5" id="KW-1133">Transmembrane helix</keyword>
<sequence length="375" mass="43280">MQKNYTERQRRSNQQKTNYTDIMASNYEGDSQGLRIVLLGVSGAGKSSVGSTILGRDVFKETGTTESEIQRGTVEDRNIFIINTPGFFNTHLTDEELQEQMMKSLDLSDPGPHAFLIIINLKTFEEDERNIFEKIEEIFGVQALKFTMVLFTGRDQITKKEWQEIELSEKFQRLVSKFRLQYHVINEIKKDHIKKLLKKIDEFIKQNDEKHFDSVSQKRSTKKKKNKQENPGKKEEEQTMQGTFEMNRATEEGLTVIEPTSVNEEPGLQEMNSLDRYLNFSNEGKGEEKEVKGQEHSLEKSQKKQKTTEGKHPAQAGGSQYVVDRILCSIFVVLLLVFILQQNSITAERDQLKSCKNTIQEFNQTINSLQDKYSD</sequence>
<evidence type="ECO:0000313" key="9">
    <source>
        <dbReference type="RefSeq" id="XP_026103985.1"/>
    </source>
</evidence>
<dbReference type="AlphaFoldDB" id="A0A6P6N4I8"/>
<evidence type="ECO:0000256" key="5">
    <source>
        <dbReference type="SAM" id="Phobius"/>
    </source>
</evidence>
<dbReference type="PANTHER" id="PTHR10903">
    <property type="entry name" value="GTPASE, IMAP FAMILY MEMBER-RELATED"/>
    <property type="match status" value="1"/>
</dbReference>
<evidence type="ECO:0000259" key="6">
    <source>
        <dbReference type="PROSITE" id="PS51720"/>
    </source>
</evidence>
<evidence type="ECO:0000256" key="2">
    <source>
        <dbReference type="ARBA" id="ARBA00022741"/>
    </source>
</evidence>
<feature type="domain" description="AIG1-type G" evidence="6">
    <location>
        <begin position="31"/>
        <end position="221"/>
    </location>
</feature>
<dbReference type="Gene3D" id="3.40.50.300">
    <property type="entry name" value="P-loop containing nucleotide triphosphate hydrolases"/>
    <property type="match status" value="1"/>
</dbReference>
<dbReference type="RefSeq" id="XP_026103985.1">
    <property type="nucleotide sequence ID" value="XM_026248200.1"/>
</dbReference>
<feature type="compositionally biased region" description="Basic and acidic residues" evidence="4">
    <location>
        <begin position="227"/>
        <end position="237"/>
    </location>
</feature>
<feature type="region of interest" description="Disordered" evidence="4">
    <location>
        <begin position="211"/>
        <end position="241"/>
    </location>
</feature>
<keyword evidence="7" id="KW-1185">Reference proteome</keyword>
<proteinExistence type="inferred from homology"/>
<comment type="similarity">
    <text evidence="1">Belongs to the TRAFAC class TrmE-Era-EngA-EngB-Septin-like GTPase superfamily. AIG1/Toc34/Toc159-like paraseptin GTPase family. IAN subfamily.</text>
</comment>
<dbReference type="GeneID" id="113075480"/>
<dbReference type="InterPro" id="IPR006703">
    <property type="entry name" value="G_AIG1"/>
</dbReference>
<name>A0A6P6N4I8_CARAU</name>
<keyword evidence="2" id="KW-0547">Nucleotide-binding</keyword>
<keyword evidence="3" id="KW-0342">GTP-binding</keyword>
<evidence type="ECO:0000256" key="3">
    <source>
        <dbReference type="ARBA" id="ARBA00023134"/>
    </source>
</evidence>
<accession>A0A6P6N4I8</accession>
<dbReference type="Proteomes" id="UP000515129">
    <property type="component" value="Unplaced"/>
</dbReference>
<dbReference type="SUPFAM" id="SSF52540">
    <property type="entry name" value="P-loop containing nucleoside triphosphate hydrolases"/>
    <property type="match status" value="1"/>
</dbReference>
<reference evidence="8 9" key="1">
    <citation type="submission" date="2025-04" db="UniProtKB">
        <authorList>
            <consortium name="RefSeq"/>
        </authorList>
    </citation>
    <scope>IDENTIFICATION</scope>
    <source>
        <strain evidence="8 9">Wakin</strain>
        <tissue evidence="8 9">Muscle</tissue>
    </source>
</reference>
<dbReference type="KEGG" id="caua:113075480"/>
<organism evidence="7 9">
    <name type="scientific">Carassius auratus</name>
    <name type="common">Goldfish</name>
    <dbReference type="NCBI Taxonomy" id="7957"/>
    <lineage>
        <taxon>Eukaryota</taxon>
        <taxon>Metazoa</taxon>
        <taxon>Chordata</taxon>
        <taxon>Craniata</taxon>
        <taxon>Vertebrata</taxon>
        <taxon>Euteleostomi</taxon>
        <taxon>Actinopterygii</taxon>
        <taxon>Neopterygii</taxon>
        <taxon>Teleostei</taxon>
        <taxon>Ostariophysi</taxon>
        <taxon>Cypriniformes</taxon>
        <taxon>Cyprinidae</taxon>
        <taxon>Cyprininae</taxon>
        <taxon>Carassius</taxon>
    </lineage>
</organism>
<dbReference type="PANTHER" id="PTHR10903:SF188">
    <property type="entry name" value="GTPASE IMAP FAMILY MEMBER 2-LIKE-RELATED"/>
    <property type="match status" value="1"/>
</dbReference>
<gene>
    <name evidence="8 9" type="primary">LOC113075480</name>
</gene>
<dbReference type="OrthoDB" id="8954335at2759"/>
<evidence type="ECO:0000256" key="4">
    <source>
        <dbReference type="SAM" id="MobiDB-lite"/>
    </source>
</evidence>